<keyword evidence="1" id="KW-0805">Transcription regulation</keyword>
<evidence type="ECO:0000259" key="7">
    <source>
        <dbReference type="PROSITE" id="PS51078"/>
    </source>
</evidence>
<dbReference type="CDD" id="cd00090">
    <property type="entry name" value="HTH_ARSR"/>
    <property type="match status" value="1"/>
</dbReference>
<dbReference type="GO" id="GO:0003700">
    <property type="term" value="F:DNA-binding transcription factor activity"/>
    <property type="evidence" value="ECO:0007669"/>
    <property type="project" value="TreeGrafter"/>
</dbReference>
<dbReference type="SUPFAM" id="SSF46785">
    <property type="entry name" value="Winged helix' DNA-binding domain"/>
    <property type="match status" value="1"/>
</dbReference>
<evidence type="ECO:0000256" key="3">
    <source>
        <dbReference type="ARBA" id="ARBA00023163"/>
    </source>
</evidence>
<dbReference type="OrthoDB" id="9791752at2"/>
<dbReference type="InterPro" id="IPR050707">
    <property type="entry name" value="HTH_MetabolicPath_Reg"/>
</dbReference>
<dbReference type="InterPro" id="IPR036390">
    <property type="entry name" value="WH_DNA-bd_sf"/>
</dbReference>
<evidence type="ECO:0000256" key="2">
    <source>
        <dbReference type="ARBA" id="ARBA00023125"/>
    </source>
</evidence>
<evidence type="ECO:0000313" key="8">
    <source>
        <dbReference type="EMBL" id="TLQ41725.1"/>
    </source>
</evidence>
<dbReference type="PANTHER" id="PTHR30136:SF35">
    <property type="entry name" value="HTH-TYPE TRANSCRIPTIONAL REGULATOR RV1719"/>
    <property type="match status" value="1"/>
</dbReference>
<organism evidence="8 9">
    <name type="scientific">Ruoffia tabacinasalis</name>
    <dbReference type="NCBI Taxonomy" id="87458"/>
    <lineage>
        <taxon>Bacteria</taxon>
        <taxon>Bacillati</taxon>
        <taxon>Bacillota</taxon>
        <taxon>Bacilli</taxon>
        <taxon>Lactobacillales</taxon>
        <taxon>Aerococcaceae</taxon>
        <taxon>Ruoffia</taxon>
    </lineage>
</organism>
<dbReference type="GO" id="GO:0003677">
    <property type="term" value="F:DNA binding"/>
    <property type="evidence" value="ECO:0007669"/>
    <property type="project" value="UniProtKB-KW"/>
</dbReference>
<name>A0A5R9E070_9LACT</name>
<dbReference type="GO" id="GO:0045892">
    <property type="term" value="P:negative regulation of DNA-templated transcription"/>
    <property type="evidence" value="ECO:0007669"/>
    <property type="project" value="TreeGrafter"/>
</dbReference>
<reference evidence="8 9" key="1">
    <citation type="submission" date="2019-05" db="EMBL/GenBank/DDBJ databases">
        <title>The metagenome of a microbial culture collection derived from dairy environment covers the genomic content of the human microbiome.</title>
        <authorList>
            <person name="Roder T."/>
            <person name="Wuthrich D."/>
            <person name="Sattari Z."/>
            <person name="Von Ah U."/>
            <person name="Bar C."/>
            <person name="Ronchi F."/>
            <person name="Macpherson A.J."/>
            <person name="Ganal-Vonarburg S.C."/>
            <person name="Bruggmann R."/>
            <person name="Vergeres G."/>
        </authorList>
    </citation>
    <scope>NUCLEOTIDE SEQUENCE [LARGE SCALE GENOMIC DNA]</scope>
    <source>
        <strain evidence="8 9">FAM 24227</strain>
    </source>
</reference>
<evidence type="ECO:0000259" key="6">
    <source>
        <dbReference type="PROSITE" id="PS51077"/>
    </source>
</evidence>
<dbReference type="InterPro" id="IPR036388">
    <property type="entry name" value="WH-like_DNA-bd_sf"/>
</dbReference>
<evidence type="ECO:0000256" key="5">
    <source>
        <dbReference type="ARBA" id="ARBA00070406"/>
    </source>
</evidence>
<dbReference type="FunFam" id="1.10.10.10:FF:000056">
    <property type="entry name" value="IclR family transcriptional regulator"/>
    <property type="match status" value="1"/>
</dbReference>
<dbReference type="Pfam" id="PF01614">
    <property type="entry name" value="IclR_C"/>
    <property type="match status" value="1"/>
</dbReference>
<dbReference type="Pfam" id="PF09339">
    <property type="entry name" value="HTH_IclR"/>
    <property type="match status" value="1"/>
</dbReference>
<accession>A0A5R9E070</accession>
<dbReference type="InterPro" id="IPR029016">
    <property type="entry name" value="GAF-like_dom_sf"/>
</dbReference>
<sequence>MTKNKSDQLSSVTNALRILEQFSNTRTVVYVSQLAKELDLSKSTVSRLVRTLEKENFLARDPQSQGYMLGNKLLTIAGILANTNEIYREVGPVLSDIVQRTNESAQIAAIDGTDVFYVHKMNGPYYSDINTQIGMKNPVHATSTGKVLLAYSDDETIEKAIKLPHSAFTEHTITNPIQLKKELSKVRSQGYSFSVGELTEGNYSLAFPVWNYENEVVCALSIVGPLTRMNKDKLKDYMRILRQGAQEASERLGYDG</sequence>
<dbReference type="InterPro" id="IPR005471">
    <property type="entry name" value="Tscrpt_reg_IclR_N"/>
</dbReference>
<dbReference type="PANTHER" id="PTHR30136">
    <property type="entry name" value="HELIX-TURN-HELIX TRANSCRIPTIONAL REGULATOR, ICLR FAMILY"/>
    <property type="match status" value="1"/>
</dbReference>
<dbReference type="AlphaFoldDB" id="A0A5R9E070"/>
<evidence type="ECO:0000313" key="9">
    <source>
        <dbReference type="Proteomes" id="UP000306420"/>
    </source>
</evidence>
<dbReference type="InterPro" id="IPR014757">
    <property type="entry name" value="Tscrpt_reg_IclR_C"/>
</dbReference>
<gene>
    <name evidence="8" type="ORF">FEZ33_04560</name>
</gene>
<dbReference type="Gene3D" id="3.30.450.40">
    <property type="match status" value="1"/>
</dbReference>
<dbReference type="Gene3D" id="1.10.10.10">
    <property type="entry name" value="Winged helix-like DNA-binding domain superfamily/Winged helix DNA-binding domain"/>
    <property type="match status" value="1"/>
</dbReference>
<feature type="domain" description="HTH iclR-type" evidence="6">
    <location>
        <begin position="9"/>
        <end position="71"/>
    </location>
</feature>
<dbReference type="PROSITE" id="PS51078">
    <property type="entry name" value="ICLR_ED"/>
    <property type="match status" value="1"/>
</dbReference>
<dbReference type="InterPro" id="IPR011991">
    <property type="entry name" value="ArsR-like_HTH"/>
</dbReference>
<evidence type="ECO:0000256" key="1">
    <source>
        <dbReference type="ARBA" id="ARBA00023015"/>
    </source>
</evidence>
<dbReference type="Proteomes" id="UP000306420">
    <property type="component" value="Unassembled WGS sequence"/>
</dbReference>
<dbReference type="SMART" id="SM00346">
    <property type="entry name" value="HTH_ICLR"/>
    <property type="match status" value="1"/>
</dbReference>
<dbReference type="PROSITE" id="PS51077">
    <property type="entry name" value="HTH_ICLR"/>
    <property type="match status" value="1"/>
</dbReference>
<keyword evidence="2" id="KW-0238">DNA-binding</keyword>
<evidence type="ECO:0000256" key="4">
    <source>
        <dbReference type="ARBA" id="ARBA00058938"/>
    </source>
</evidence>
<comment type="function">
    <text evidence="4">May be an activator protein for the gylABX operon.</text>
</comment>
<dbReference type="SUPFAM" id="SSF55781">
    <property type="entry name" value="GAF domain-like"/>
    <property type="match status" value="1"/>
</dbReference>
<dbReference type="RefSeq" id="WP_138404220.1">
    <property type="nucleotide sequence ID" value="NZ_VBSP01000011.1"/>
</dbReference>
<feature type="domain" description="IclR-ED" evidence="7">
    <location>
        <begin position="72"/>
        <end position="254"/>
    </location>
</feature>
<dbReference type="EMBL" id="VBSP01000011">
    <property type="protein sequence ID" value="TLQ41725.1"/>
    <property type="molecule type" value="Genomic_DNA"/>
</dbReference>
<keyword evidence="3" id="KW-0804">Transcription</keyword>
<proteinExistence type="predicted"/>
<comment type="caution">
    <text evidence="8">The sequence shown here is derived from an EMBL/GenBank/DDBJ whole genome shotgun (WGS) entry which is preliminary data.</text>
</comment>
<protein>
    <recommendedName>
        <fullName evidence="5">Glycerol operon regulatory protein</fullName>
    </recommendedName>
</protein>